<name>A0ACB9J6T1_9ASTR</name>
<accession>A0ACB9J6T1</accession>
<sequence length="127" mass="13950">MPSPMKFLKILRGFQKLKIKQSVDISSNSSFPSDDGSQIPISWSRLISPPSSLSGSLLPSKHNVKPKLIYDATSRPTLKPEVISISSDSESKDQDSHAGTISEAQLPFKKRKLTSEAESNSWARPNP</sequence>
<dbReference type="Proteomes" id="UP001056120">
    <property type="component" value="Linkage Group LG05"/>
</dbReference>
<protein>
    <submittedName>
        <fullName evidence="1">Uncharacterized protein</fullName>
    </submittedName>
</protein>
<evidence type="ECO:0000313" key="1">
    <source>
        <dbReference type="EMBL" id="KAI3815426.1"/>
    </source>
</evidence>
<organism evidence="1 2">
    <name type="scientific">Smallanthus sonchifolius</name>
    <dbReference type="NCBI Taxonomy" id="185202"/>
    <lineage>
        <taxon>Eukaryota</taxon>
        <taxon>Viridiplantae</taxon>
        <taxon>Streptophyta</taxon>
        <taxon>Embryophyta</taxon>
        <taxon>Tracheophyta</taxon>
        <taxon>Spermatophyta</taxon>
        <taxon>Magnoliopsida</taxon>
        <taxon>eudicotyledons</taxon>
        <taxon>Gunneridae</taxon>
        <taxon>Pentapetalae</taxon>
        <taxon>asterids</taxon>
        <taxon>campanulids</taxon>
        <taxon>Asterales</taxon>
        <taxon>Asteraceae</taxon>
        <taxon>Asteroideae</taxon>
        <taxon>Heliantheae alliance</taxon>
        <taxon>Millerieae</taxon>
        <taxon>Smallanthus</taxon>
    </lineage>
</organism>
<proteinExistence type="predicted"/>
<evidence type="ECO:0000313" key="2">
    <source>
        <dbReference type="Proteomes" id="UP001056120"/>
    </source>
</evidence>
<comment type="caution">
    <text evidence="1">The sequence shown here is derived from an EMBL/GenBank/DDBJ whole genome shotgun (WGS) entry which is preliminary data.</text>
</comment>
<reference evidence="1 2" key="2">
    <citation type="journal article" date="2022" name="Mol. Ecol. Resour.">
        <title>The genomes of chicory, endive, great burdock and yacon provide insights into Asteraceae paleo-polyploidization history and plant inulin production.</title>
        <authorList>
            <person name="Fan W."/>
            <person name="Wang S."/>
            <person name="Wang H."/>
            <person name="Wang A."/>
            <person name="Jiang F."/>
            <person name="Liu H."/>
            <person name="Zhao H."/>
            <person name="Xu D."/>
            <person name="Zhang Y."/>
        </authorList>
    </citation>
    <scope>NUCLEOTIDE SEQUENCE [LARGE SCALE GENOMIC DNA]</scope>
    <source>
        <strain evidence="2">cv. Yunnan</strain>
        <tissue evidence="1">Leaves</tissue>
    </source>
</reference>
<keyword evidence="2" id="KW-1185">Reference proteome</keyword>
<reference evidence="2" key="1">
    <citation type="journal article" date="2022" name="Mol. Ecol. Resour.">
        <title>The genomes of chicory, endive, great burdock and yacon provide insights into Asteraceae palaeo-polyploidization history and plant inulin production.</title>
        <authorList>
            <person name="Fan W."/>
            <person name="Wang S."/>
            <person name="Wang H."/>
            <person name="Wang A."/>
            <person name="Jiang F."/>
            <person name="Liu H."/>
            <person name="Zhao H."/>
            <person name="Xu D."/>
            <person name="Zhang Y."/>
        </authorList>
    </citation>
    <scope>NUCLEOTIDE SEQUENCE [LARGE SCALE GENOMIC DNA]</scope>
    <source>
        <strain evidence="2">cv. Yunnan</strain>
    </source>
</reference>
<dbReference type="EMBL" id="CM042022">
    <property type="protein sequence ID" value="KAI3815426.1"/>
    <property type="molecule type" value="Genomic_DNA"/>
</dbReference>
<gene>
    <name evidence="1" type="ORF">L1987_15093</name>
</gene>